<feature type="domain" description="Response regulatory" evidence="9">
    <location>
        <begin position="4"/>
        <end position="120"/>
    </location>
</feature>
<dbReference type="PANTHER" id="PTHR43065:SF50">
    <property type="entry name" value="HISTIDINE KINASE"/>
    <property type="match status" value="1"/>
</dbReference>
<dbReference type="Gene3D" id="3.40.50.2300">
    <property type="match status" value="1"/>
</dbReference>
<dbReference type="PANTHER" id="PTHR43065">
    <property type="entry name" value="SENSOR HISTIDINE KINASE"/>
    <property type="match status" value="1"/>
</dbReference>
<dbReference type="InterPro" id="IPR005467">
    <property type="entry name" value="His_kinase_dom"/>
</dbReference>
<dbReference type="Pfam" id="PF02518">
    <property type="entry name" value="HATPase_c"/>
    <property type="match status" value="1"/>
</dbReference>
<organism evidence="10 11">
    <name type="scientific">Dulcicalothrix desertica PCC 7102</name>
    <dbReference type="NCBI Taxonomy" id="232991"/>
    <lineage>
        <taxon>Bacteria</taxon>
        <taxon>Bacillati</taxon>
        <taxon>Cyanobacteriota</taxon>
        <taxon>Cyanophyceae</taxon>
        <taxon>Nostocales</taxon>
        <taxon>Calotrichaceae</taxon>
        <taxon>Dulcicalothrix</taxon>
    </lineage>
</organism>
<dbReference type="Gene3D" id="3.30.565.10">
    <property type="entry name" value="Histidine kinase-like ATPase, C-terminal domain"/>
    <property type="match status" value="1"/>
</dbReference>
<dbReference type="CDD" id="cd19920">
    <property type="entry name" value="REC_PA4781-like"/>
    <property type="match status" value="1"/>
</dbReference>
<dbReference type="InterPro" id="IPR004358">
    <property type="entry name" value="Sig_transdc_His_kin-like_C"/>
</dbReference>
<comment type="catalytic activity">
    <reaction evidence="1">
        <text>ATP + protein L-histidine = ADP + protein N-phospho-L-histidine.</text>
        <dbReference type="EC" id="2.7.13.3"/>
    </reaction>
</comment>
<dbReference type="Gene3D" id="1.10.287.130">
    <property type="match status" value="1"/>
</dbReference>
<keyword evidence="4" id="KW-0418">Kinase</keyword>
<dbReference type="EMBL" id="RSCL01000020">
    <property type="protein sequence ID" value="RUT01277.1"/>
    <property type="molecule type" value="Genomic_DNA"/>
</dbReference>
<dbReference type="GO" id="GO:0000155">
    <property type="term" value="F:phosphorelay sensor kinase activity"/>
    <property type="evidence" value="ECO:0007669"/>
    <property type="project" value="InterPro"/>
</dbReference>
<dbReference type="AlphaFoldDB" id="A0A3S1CGW0"/>
<keyword evidence="4" id="KW-0808">Transferase</keyword>
<dbReference type="PRINTS" id="PR00344">
    <property type="entry name" value="BCTRLSENSOR"/>
</dbReference>
<evidence type="ECO:0000256" key="4">
    <source>
        <dbReference type="ARBA" id="ARBA00022777"/>
    </source>
</evidence>
<dbReference type="SMART" id="SM00388">
    <property type="entry name" value="HisKA"/>
    <property type="match status" value="1"/>
</dbReference>
<evidence type="ECO:0000256" key="1">
    <source>
        <dbReference type="ARBA" id="ARBA00000085"/>
    </source>
</evidence>
<evidence type="ECO:0000313" key="11">
    <source>
        <dbReference type="Proteomes" id="UP000271624"/>
    </source>
</evidence>
<dbReference type="SUPFAM" id="SSF55874">
    <property type="entry name" value="ATPase domain of HSP90 chaperone/DNA topoisomerase II/histidine kinase"/>
    <property type="match status" value="1"/>
</dbReference>
<name>A0A3S1CGW0_9CYAN</name>
<dbReference type="EC" id="2.7.13.3" evidence="2"/>
<reference evidence="10" key="2">
    <citation type="journal article" date="2019" name="Genome Biol. Evol.">
        <title>Day and night: Metabolic profiles and evolutionary relationships of six axenic non-marine cyanobacteria.</title>
        <authorList>
            <person name="Will S.E."/>
            <person name="Henke P."/>
            <person name="Boedeker C."/>
            <person name="Huang S."/>
            <person name="Brinkmann H."/>
            <person name="Rohde M."/>
            <person name="Jarek M."/>
            <person name="Friedl T."/>
            <person name="Seufert S."/>
            <person name="Schumacher M."/>
            <person name="Overmann J."/>
            <person name="Neumann-Schaal M."/>
            <person name="Petersen J."/>
        </authorList>
    </citation>
    <scope>NUCLEOTIDE SEQUENCE [LARGE SCALE GENOMIC DNA]</scope>
    <source>
        <strain evidence="10">PCC 7102</strain>
    </source>
</reference>
<dbReference type="PROSITE" id="PS50109">
    <property type="entry name" value="HIS_KIN"/>
    <property type="match status" value="1"/>
</dbReference>
<keyword evidence="3 6" id="KW-0597">Phosphoprotein</keyword>
<reference evidence="10" key="1">
    <citation type="submission" date="2018-12" db="EMBL/GenBank/DDBJ databases">
        <authorList>
            <person name="Will S."/>
            <person name="Neumann-Schaal M."/>
            <person name="Henke P."/>
        </authorList>
    </citation>
    <scope>NUCLEOTIDE SEQUENCE</scope>
    <source>
        <strain evidence="10">PCC 7102</strain>
    </source>
</reference>
<evidence type="ECO:0000313" key="10">
    <source>
        <dbReference type="EMBL" id="RUT01277.1"/>
    </source>
</evidence>
<sequence length="430" mass="48117">MKNSILIVDDNPNNIRILFDILHEAGFKVYVVKSGEMALEKLPVIQPDMILLDIMMPGIDGFETCKRIKADSRIKEIPVIFLTALSDTENKVKGLLGGAVDYISKPIQVEEVLARVNIHLALRNTELMLKKEVNERTEAQNRLEQTLTELQQAQTQIIQSEKMSSLGQLVAGVAHEINNPVNFISANLTHANEYAQELLRVINVYQHHYPNPLPEVEAEIETSELNYLIEDFPKLLQSMKVGAKRIQEIVLSLRVFSRLDEADIKPIDIHQGIDSTLMILGHRLKANSERLAIEVIKKYNELPLIECYAGQLNQVFMNLLSNAIDAIEEKITKSVLPNPEISISTELVESNIVKICIADNGLGIPEQVKQKIFNPFFTTKPIGVGTGMGLAISYQIITERHAGSLHCVSELGQGSEFIIQIPLRVGSYIE</sequence>
<evidence type="ECO:0000256" key="7">
    <source>
        <dbReference type="SAM" id="Coils"/>
    </source>
</evidence>
<feature type="modified residue" description="4-aspartylphosphate" evidence="6">
    <location>
        <position position="53"/>
    </location>
</feature>
<comment type="caution">
    <text evidence="10">The sequence shown here is derived from an EMBL/GenBank/DDBJ whole genome shotgun (WGS) entry which is preliminary data.</text>
</comment>
<keyword evidence="11" id="KW-1185">Reference proteome</keyword>
<dbReference type="SMART" id="SM00387">
    <property type="entry name" value="HATPase_c"/>
    <property type="match status" value="1"/>
</dbReference>
<dbReference type="Pfam" id="PF00072">
    <property type="entry name" value="Response_reg"/>
    <property type="match status" value="1"/>
</dbReference>
<accession>A0A3S1CGW0</accession>
<feature type="domain" description="Histidine kinase" evidence="8">
    <location>
        <begin position="172"/>
        <end position="425"/>
    </location>
</feature>
<evidence type="ECO:0000256" key="2">
    <source>
        <dbReference type="ARBA" id="ARBA00012438"/>
    </source>
</evidence>
<evidence type="ECO:0000256" key="6">
    <source>
        <dbReference type="PROSITE-ProRule" id="PRU00169"/>
    </source>
</evidence>
<keyword evidence="7" id="KW-0175">Coiled coil</keyword>
<dbReference type="InterPro" id="IPR003594">
    <property type="entry name" value="HATPase_dom"/>
</dbReference>
<dbReference type="InterPro" id="IPR011006">
    <property type="entry name" value="CheY-like_superfamily"/>
</dbReference>
<keyword evidence="5" id="KW-0902">Two-component regulatory system</keyword>
<protein>
    <recommendedName>
        <fullName evidence="2">histidine kinase</fullName>
        <ecNumber evidence="2">2.7.13.3</ecNumber>
    </recommendedName>
</protein>
<evidence type="ECO:0000259" key="8">
    <source>
        <dbReference type="PROSITE" id="PS50109"/>
    </source>
</evidence>
<dbReference type="RefSeq" id="WP_127084978.1">
    <property type="nucleotide sequence ID" value="NZ_RSCL01000020.1"/>
</dbReference>
<feature type="coiled-coil region" evidence="7">
    <location>
        <begin position="122"/>
        <end position="163"/>
    </location>
</feature>
<dbReference type="InterPro" id="IPR036097">
    <property type="entry name" value="HisK_dim/P_sf"/>
</dbReference>
<proteinExistence type="predicted"/>
<dbReference type="PROSITE" id="PS50110">
    <property type="entry name" value="RESPONSE_REGULATORY"/>
    <property type="match status" value="1"/>
</dbReference>
<evidence type="ECO:0000256" key="3">
    <source>
        <dbReference type="ARBA" id="ARBA00022553"/>
    </source>
</evidence>
<dbReference type="SUPFAM" id="SSF52172">
    <property type="entry name" value="CheY-like"/>
    <property type="match status" value="1"/>
</dbReference>
<dbReference type="InterPro" id="IPR001789">
    <property type="entry name" value="Sig_transdc_resp-reg_receiver"/>
</dbReference>
<dbReference type="SUPFAM" id="SSF47384">
    <property type="entry name" value="Homodimeric domain of signal transducing histidine kinase"/>
    <property type="match status" value="1"/>
</dbReference>
<evidence type="ECO:0000259" key="9">
    <source>
        <dbReference type="PROSITE" id="PS50110"/>
    </source>
</evidence>
<dbReference type="Proteomes" id="UP000271624">
    <property type="component" value="Unassembled WGS sequence"/>
</dbReference>
<evidence type="ECO:0000256" key="5">
    <source>
        <dbReference type="ARBA" id="ARBA00023012"/>
    </source>
</evidence>
<dbReference type="InterPro" id="IPR036890">
    <property type="entry name" value="HATPase_C_sf"/>
</dbReference>
<dbReference type="InterPro" id="IPR003661">
    <property type="entry name" value="HisK_dim/P_dom"/>
</dbReference>
<dbReference type="SMART" id="SM00448">
    <property type="entry name" value="REC"/>
    <property type="match status" value="1"/>
</dbReference>
<dbReference type="CDD" id="cd00082">
    <property type="entry name" value="HisKA"/>
    <property type="match status" value="1"/>
</dbReference>
<dbReference type="OrthoDB" id="569699at2"/>
<gene>
    <name evidence="10" type="ORF">DSM106972_068280</name>
</gene>